<keyword evidence="8" id="KW-1185">Reference proteome</keyword>
<dbReference type="EnsemblBacteria" id="ACZ19941">
    <property type="protein sequence ID" value="ACZ19941"/>
    <property type="gene ID" value="Taci_1727"/>
</dbReference>
<evidence type="ECO:0000256" key="3">
    <source>
        <dbReference type="ARBA" id="ARBA00022741"/>
    </source>
</evidence>
<evidence type="ECO:0000259" key="6">
    <source>
        <dbReference type="PROSITE" id="PS51285"/>
    </source>
</evidence>
<keyword evidence="1" id="KW-0723">Serine/threonine-protein kinase</keyword>
<organism evidence="7 8">
    <name type="scientific">Thermanaerovibrio acidaminovorans (strain ATCC 49978 / DSM 6589 / Su883)</name>
    <name type="common">Selenomonas acidaminovorans</name>
    <dbReference type="NCBI Taxonomy" id="525903"/>
    <lineage>
        <taxon>Bacteria</taxon>
        <taxon>Thermotogati</taxon>
        <taxon>Synergistota</taxon>
        <taxon>Synergistia</taxon>
        <taxon>Synergistales</taxon>
        <taxon>Synergistaceae</taxon>
        <taxon>Thermanaerovibrio</taxon>
    </lineage>
</organism>
<evidence type="ECO:0000256" key="5">
    <source>
        <dbReference type="ARBA" id="ARBA00022840"/>
    </source>
</evidence>
<keyword evidence="4" id="KW-0418">Kinase</keyword>
<keyword evidence="5" id="KW-0067">ATP-binding</keyword>
<evidence type="ECO:0000256" key="1">
    <source>
        <dbReference type="ARBA" id="ARBA00022527"/>
    </source>
</evidence>
<dbReference type="RefSeq" id="WP_012870450.1">
    <property type="nucleotide sequence ID" value="NC_013522.1"/>
</dbReference>
<dbReference type="GO" id="GO:0004674">
    <property type="term" value="F:protein serine/threonine kinase activity"/>
    <property type="evidence" value="ECO:0007669"/>
    <property type="project" value="UniProtKB-KW"/>
</dbReference>
<dbReference type="KEGG" id="tai:Taci_1727"/>
<name>D1B7F0_THEAS</name>
<keyword evidence="2" id="KW-0808">Transferase</keyword>
<evidence type="ECO:0000313" key="8">
    <source>
        <dbReference type="Proteomes" id="UP000002030"/>
    </source>
</evidence>
<dbReference type="Pfam" id="PF18894">
    <property type="entry name" value="PhageMetallopep"/>
    <property type="match status" value="1"/>
</dbReference>
<dbReference type="EMBL" id="CP001818">
    <property type="protein sequence ID" value="ACZ19941.1"/>
    <property type="molecule type" value="Genomic_DNA"/>
</dbReference>
<reference evidence="7 8" key="1">
    <citation type="journal article" date="2009" name="Stand. Genomic Sci.">
        <title>Complete genome sequence of Thermanaerovibrio acidaminovorans type strain (Su883).</title>
        <authorList>
            <person name="Chovatia M."/>
            <person name="Sikorski J."/>
            <person name="Schroder M."/>
            <person name="Lapidus A."/>
            <person name="Nolan M."/>
            <person name="Tice H."/>
            <person name="Glavina Del Rio T."/>
            <person name="Copeland A."/>
            <person name="Cheng J.F."/>
            <person name="Lucas S."/>
            <person name="Chen F."/>
            <person name="Bruce D."/>
            <person name="Goodwin L."/>
            <person name="Pitluck S."/>
            <person name="Ivanova N."/>
            <person name="Mavromatis K."/>
            <person name="Ovchinnikova G."/>
            <person name="Pati A."/>
            <person name="Chen A."/>
            <person name="Palaniappan K."/>
            <person name="Land M."/>
            <person name="Hauser L."/>
            <person name="Chang Y.J."/>
            <person name="Jeffries C.D."/>
            <person name="Chain P."/>
            <person name="Saunders E."/>
            <person name="Detter J.C."/>
            <person name="Brettin T."/>
            <person name="Rohde M."/>
            <person name="Goker M."/>
            <person name="Spring S."/>
            <person name="Bristow J."/>
            <person name="Markowitz V."/>
            <person name="Hugenholtz P."/>
            <person name="Kyrpides N.C."/>
            <person name="Klenk H.P."/>
            <person name="Eisen J.A."/>
        </authorList>
    </citation>
    <scope>NUCLEOTIDE SEQUENCE [LARGE SCALE GENOMIC DNA]</scope>
    <source>
        <strain evidence="8">ATCC 49978 / DSM 6589 / Su883</strain>
    </source>
</reference>
<dbReference type="eggNOG" id="ENOG50309IH">
    <property type="taxonomic scope" value="Bacteria"/>
</dbReference>
<feature type="domain" description="AGC-kinase C-terminal" evidence="6">
    <location>
        <begin position="144"/>
        <end position="163"/>
    </location>
</feature>
<dbReference type="InterPro" id="IPR043998">
    <property type="entry name" value="Put_Metallopep"/>
</dbReference>
<gene>
    <name evidence="7" type="ordered locus">Taci_1727</name>
</gene>
<dbReference type="HOGENOM" id="CLU_1626272_0_0_0"/>
<sequence>MEELEVGHVICSDRIKPIAEALVRKYDELSHVDVGRILFVLNRKSRGSKKRVVLARTSRMPAKWREVLYQLGAVEYDFLMEFYEKTTAVLDENQMIALVYRELRRIGRNGDVAPPDVNEWYNVLMGLGRRWFYPDATCPNLLSDDIDWRRLMGPHYEPPLPPE</sequence>
<dbReference type="GO" id="GO:0005524">
    <property type="term" value="F:ATP binding"/>
    <property type="evidence" value="ECO:0007669"/>
    <property type="project" value="UniProtKB-KW"/>
</dbReference>
<evidence type="ECO:0000256" key="4">
    <source>
        <dbReference type="ARBA" id="ARBA00022777"/>
    </source>
</evidence>
<evidence type="ECO:0000256" key="2">
    <source>
        <dbReference type="ARBA" id="ARBA00022679"/>
    </source>
</evidence>
<dbReference type="PROSITE" id="PS51285">
    <property type="entry name" value="AGC_KINASE_CTER"/>
    <property type="match status" value="1"/>
</dbReference>
<keyword evidence="3" id="KW-0547">Nucleotide-binding</keyword>
<dbReference type="InterPro" id="IPR000961">
    <property type="entry name" value="AGC-kinase_C"/>
</dbReference>
<dbReference type="AlphaFoldDB" id="D1B7F0"/>
<dbReference type="OrthoDB" id="3457at2"/>
<dbReference type="Proteomes" id="UP000002030">
    <property type="component" value="Chromosome"/>
</dbReference>
<evidence type="ECO:0000313" key="7">
    <source>
        <dbReference type="EMBL" id="ACZ19941.1"/>
    </source>
</evidence>
<protein>
    <recommendedName>
        <fullName evidence="6">AGC-kinase C-terminal domain-containing protein</fullName>
    </recommendedName>
</protein>
<proteinExistence type="predicted"/>
<accession>D1B7F0</accession>